<accession>A0AAN3DAV4</accession>
<dbReference type="EMBL" id="AAXF02000025">
    <property type="protein sequence ID" value="EDO14167.1"/>
    <property type="molecule type" value="Genomic_DNA"/>
</dbReference>
<evidence type="ECO:0000313" key="2">
    <source>
        <dbReference type="Proteomes" id="UP000005475"/>
    </source>
</evidence>
<organism evidence="1 2">
    <name type="scientific">Bacteroides ovatus (strain ATCC 8483 / DSM 1896 / JCM 5824 / BCRC 10623 / CCUG 4943 / NCTC 11153)</name>
    <dbReference type="NCBI Taxonomy" id="411476"/>
    <lineage>
        <taxon>Bacteria</taxon>
        <taxon>Pseudomonadati</taxon>
        <taxon>Bacteroidota</taxon>
        <taxon>Bacteroidia</taxon>
        <taxon>Bacteroidales</taxon>
        <taxon>Bacteroidaceae</taxon>
        <taxon>Bacteroides</taxon>
    </lineage>
</organism>
<dbReference type="AlphaFoldDB" id="A0AAN3DAV4"/>
<protein>
    <submittedName>
        <fullName evidence="1">Uncharacterized protein</fullName>
    </submittedName>
</protein>
<gene>
    <name evidence="1" type="ORF">BACOVA_00110</name>
</gene>
<dbReference type="Proteomes" id="UP000005475">
    <property type="component" value="Unassembled WGS sequence"/>
</dbReference>
<reference evidence="2" key="2">
    <citation type="submission" date="2007-04" db="EMBL/GenBank/DDBJ databases">
        <title>Draft genome sequence of Bacteroides ovatus (ATCC 8483).</title>
        <authorList>
            <person name="Sudarsanam P."/>
            <person name="Ley R."/>
            <person name="Guruge J."/>
            <person name="Turnbaugh P.J."/>
            <person name="Mahowald M."/>
            <person name="Liep D."/>
            <person name="Gordon J."/>
        </authorList>
    </citation>
    <scope>NUCLEOTIDE SEQUENCE [LARGE SCALE GENOMIC DNA]</scope>
    <source>
        <strain evidence="2">ATCC 8483 / DSM 1896 / JCM 5824 / BCRC 10623 / CCUG 4943 / NCTC 11153</strain>
    </source>
</reference>
<reference evidence="1 2" key="1">
    <citation type="submission" date="2007-03" db="EMBL/GenBank/DDBJ databases">
        <authorList>
            <person name="Fulton L."/>
            <person name="Clifton S."/>
            <person name="Fulton B."/>
            <person name="Xu J."/>
            <person name="Minx P."/>
            <person name="Pepin K.H."/>
            <person name="Johnson M."/>
            <person name="Thiruvilangam P."/>
            <person name="Bhonagiri V."/>
            <person name="Nash W.E."/>
            <person name="Mardis E.R."/>
            <person name="Wilson R.K."/>
        </authorList>
    </citation>
    <scope>NUCLEOTIDE SEQUENCE [LARGE SCALE GENOMIC DNA]</scope>
    <source>
        <strain evidence="2">ATCC 8483 / DSM 1896 / JCM 5824 / BCRC 10623 / CCUG 4943 / NCTC 11153</strain>
    </source>
</reference>
<evidence type="ECO:0000313" key="1">
    <source>
        <dbReference type="EMBL" id="EDO14167.1"/>
    </source>
</evidence>
<proteinExistence type="predicted"/>
<sequence length="35" mass="3834">MKVSGFYIIWRLLRGGFSCMEELPGTLAVVALTSS</sequence>
<name>A0AAN3DAV4_BACO1</name>
<comment type="caution">
    <text evidence="1">The sequence shown here is derived from an EMBL/GenBank/DDBJ whole genome shotgun (WGS) entry which is preliminary data.</text>
</comment>